<dbReference type="Proteomes" id="UP000800041">
    <property type="component" value="Unassembled WGS sequence"/>
</dbReference>
<dbReference type="GO" id="GO:0005634">
    <property type="term" value="C:nucleus"/>
    <property type="evidence" value="ECO:0007669"/>
    <property type="project" value="UniProtKB-SubCell"/>
</dbReference>
<dbReference type="CDD" id="cd12148">
    <property type="entry name" value="fungal_TF_MHR"/>
    <property type="match status" value="1"/>
</dbReference>
<sequence>MPVQKRTRYRPSRSRGLRANTGCSTCRTRHLKCDETKPICISCQKGGRPCEYSSQTDATSNASTNGSGRHDIQPECRGSASSDHSNVGLTSPRTSTTNTAPSLSEDRVVQIPQTTSPGNVTLQPHFDERLRDSVIAASGGSASLVRTNSKTLFHPQTAVDFAQVGIPYGDGYHSTTSPHTITSNASGIGIEDAAAHWFDLLAGDARLEFEDHGEREQQLDPESASEIPSPPEADDVQQDFSWRNAIPTSGTRIDPIPVKGAGLWRSPHTLELHPHELRIFENFIYNVASWIDLLDPFRHYSLVVPRLALRNVGLLNAILALSTRHLSLNHHLIDGVVYSRNEALQYYHSSLKYVRQAMQHDDYNTSDELLATALIISAYEMLDGGQRDWESHLQGVFGIQRSQVIHGDSGGLRGATWWAWLAQDCWAAFRDKRKPFTFWRPQMTDFTRMSSWSLAARSQFVFAKVVRFCAQGPEEPTTNSSNDYELKSDQARVLSAMLDDWKASLPIDFSPLPTTIISDNDNAIFPPINIHPPAFAIALQLHHAARILLSLHRPFRGGMAAFLDQQKMLTHCVAQICGIAKGLREIAASIMSAQCLFIAGTCVHNGAEREEVIRLMAESRARTGWPVRSLEEDLRVLWGVVE</sequence>
<dbReference type="AlphaFoldDB" id="A0A6G1H289"/>
<dbReference type="GO" id="GO:0000976">
    <property type="term" value="F:transcription cis-regulatory region binding"/>
    <property type="evidence" value="ECO:0007669"/>
    <property type="project" value="TreeGrafter"/>
</dbReference>
<comment type="subcellular location">
    <subcellularLocation>
        <location evidence="1">Nucleus</location>
    </subcellularLocation>
</comment>
<dbReference type="SMART" id="SM00066">
    <property type="entry name" value="GAL4"/>
    <property type="match status" value="1"/>
</dbReference>
<dbReference type="InterPro" id="IPR036864">
    <property type="entry name" value="Zn2-C6_fun-type_DNA-bd_sf"/>
</dbReference>
<evidence type="ECO:0000313" key="5">
    <source>
        <dbReference type="EMBL" id="KAF1987130.1"/>
    </source>
</evidence>
<dbReference type="InterPro" id="IPR001138">
    <property type="entry name" value="Zn2Cys6_DnaBD"/>
</dbReference>
<dbReference type="OrthoDB" id="5319341at2759"/>
<feature type="region of interest" description="Disordered" evidence="3">
    <location>
        <begin position="1"/>
        <end position="21"/>
    </location>
</feature>
<dbReference type="Pfam" id="PF11951">
    <property type="entry name" value="Fungal_trans_2"/>
    <property type="match status" value="1"/>
</dbReference>
<evidence type="ECO:0000313" key="6">
    <source>
        <dbReference type="Proteomes" id="UP000800041"/>
    </source>
</evidence>
<feature type="compositionally biased region" description="Basic residues" evidence="3">
    <location>
        <begin position="1"/>
        <end position="16"/>
    </location>
</feature>
<feature type="compositionally biased region" description="Polar residues" evidence="3">
    <location>
        <begin position="52"/>
        <end position="67"/>
    </location>
</feature>
<proteinExistence type="predicted"/>
<evidence type="ECO:0000256" key="1">
    <source>
        <dbReference type="ARBA" id="ARBA00004123"/>
    </source>
</evidence>
<dbReference type="GO" id="GO:0045944">
    <property type="term" value="P:positive regulation of transcription by RNA polymerase II"/>
    <property type="evidence" value="ECO:0007669"/>
    <property type="project" value="TreeGrafter"/>
</dbReference>
<organism evidence="5 6">
    <name type="scientific">Aulographum hederae CBS 113979</name>
    <dbReference type="NCBI Taxonomy" id="1176131"/>
    <lineage>
        <taxon>Eukaryota</taxon>
        <taxon>Fungi</taxon>
        <taxon>Dikarya</taxon>
        <taxon>Ascomycota</taxon>
        <taxon>Pezizomycotina</taxon>
        <taxon>Dothideomycetes</taxon>
        <taxon>Pleosporomycetidae</taxon>
        <taxon>Aulographales</taxon>
        <taxon>Aulographaceae</taxon>
    </lineage>
</organism>
<dbReference type="PROSITE" id="PS00463">
    <property type="entry name" value="ZN2_CY6_FUNGAL_1"/>
    <property type="match status" value="1"/>
</dbReference>
<feature type="region of interest" description="Disordered" evidence="3">
    <location>
        <begin position="48"/>
        <end position="105"/>
    </location>
</feature>
<dbReference type="EMBL" id="ML977154">
    <property type="protein sequence ID" value="KAF1987130.1"/>
    <property type="molecule type" value="Genomic_DNA"/>
</dbReference>
<keyword evidence="2" id="KW-0539">Nucleus</keyword>
<feature type="compositionally biased region" description="Polar residues" evidence="3">
    <location>
        <begin position="79"/>
        <end position="102"/>
    </location>
</feature>
<feature type="region of interest" description="Disordered" evidence="3">
    <location>
        <begin position="211"/>
        <end position="235"/>
    </location>
</feature>
<dbReference type="Gene3D" id="4.10.240.10">
    <property type="entry name" value="Zn(2)-C6 fungal-type DNA-binding domain"/>
    <property type="match status" value="1"/>
</dbReference>
<evidence type="ECO:0000259" key="4">
    <source>
        <dbReference type="PROSITE" id="PS50048"/>
    </source>
</evidence>
<dbReference type="PANTHER" id="PTHR37534">
    <property type="entry name" value="TRANSCRIPTIONAL ACTIVATOR PROTEIN UGA3"/>
    <property type="match status" value="1"/>
</dbReference>
<feature type="domain" description="Zn(2)-C6 fungal-type" evidence="4">
    <location>
        <begin position="22"/>
        <end position="52"/>
    </location>
</feature>
<dbReference type="PROSITE" id="PS50048">
    <property type="entry name" value="ZN2_CY6_FUNGAL_2"/>
    <property type="match status" value="1"/>
</dbReference>
<dbReference type="Pfam" id="PF00172">
    <property type="entry name" value="Zn_clus"/>
    <property type="match status" value="1"/>
</dbReference>
<dbReference type="GO" id="GO:0008270">
    <property type="term" value="F:zinc ion binding"/>
    <property type="evidence" value="ECO:0007669"/>
    <property type="project" value="InterPro"/>
</dbReference>
<reference evidence="5" key="1">
    <citation type="journal article" date="2020" name="Stud. Mycol.">
        <title>101 Dothideomycetes genomes: a test case for predicting lifestyles and emergence of pathogens.</title>
        <authorList>
            <person name="Haridas S."/>
            <person name="Albert R."/>
            <person name="Binder M."/>
            <person name="Bloem J."/>
            <person name="Labutti K."/>
            <person name="Salamov A."/>
            <person name="Andreopoulos B."/>
            <person name="Baker S."/>
            <person name="Barry K."/>
            <person name="Bills G."/>
            <person name="Bluhm B."/>
            <person name="Cannon C."/>
            <person name="Castanera R."/>
            <person name="Culley D."/>
            <person name="Daum C."/>
            <person name="Ezra D."/>
            <person name="Gonzalez J."/>
            <person name="Henrissat B."/>
            <person name="Kuo A."/>
            <person name="Liang C."/>
            <person name="Lipzen A."/>
            <person name="Lutzoni F."/>
            <person name="Magnuson J."/>
            <person name="Mondo S."/>
            <person name="Nolan M."/>
            <person name="Ohm R."/>
            <person name="Pangilinan J."/>
            <person name="Park H.-J."/>
            <person name="Ramirez L."/>
            <person name="Alfaro M."/>
            <person name="Sun H."/>
            <person name="Tritt A."/>
            <person name="Yoshinaga Y."/>
            <person name="Zwiers L.-H."/>
            <person name="Turgeon B."/>
            <person name="Goodwin S."/>
            <person name="Spatafora J."/>
            <person name="Crous P."/>
            <person name="Grigoriev I."/>
        </authorList>
    </citation>
    <scope>NUCLEOTIDE SEQUENCE</scope>
    <source>
        <strain evidence="5">CBS 113979</strain>
    </source>
</reference>
<name>A0A6G1H289_9PEZI</name>
<evidence type="ECO:0000256" key="3">
    <source>
        <dbReference type="SAM" id="MobiDB-lite"/>
    </source>
</evidence>
<dbReference type="SUPFAM" id="SSF57701">
    <property type="entry name" value="Zn2/Cys6 DNA-binding domain"/>
    <property type="match status" value="1"/>
</dbReference>
<evidence type="ECO:0000256" key="2">
    <source>
        <dbReference type="ARBA" id="ARBA00023242"/>
    </source>
</evidence>
<protein>
    <recommendedName>
        <fullName evidence="4">Zn(2)-C6 fungal-type domain-containing protein</fullName>
    </recommendedName>
</protein>
<dbReference type="GO" id="GO:0000981">
    <property type="term" value="F:DNA-binding transcription factor activity, RNA polymerase II-specific"/>
    <property type="evidence" value="ECO:0007669"/>
    <property type="project" value="InterPro"/>
</dbReference>
<keyword evidence="6" id="KW-1185">Reference proteome</keyword>
<accession>A0A6G1H289</accession>
<dbReference type="InterPro" id="IPR021858">
    <property type="entry name" value="Fun_TF"/>
</dbReference>
<gene>
    <name evidence="5" type="ORF">K402DRAFT_393293</name>
</gene>
<dbReference type="PANTHER" id="PTHR37534:SF3">
    <property type="entry name" value="ZN(II)2CYS6 TRANSCRIPTION FACTOR (EUROFUNG)"/>
    <property type="match status" value="1"/>
</dbReference>
<dbReference type="CDD" id="cd00067">
    <property type="entry name" value="GAL4"/>
    <property type="match status" value="1"/>
</dbReference>